<feature type="transmembrane region" description="Helical" evidence="1">
    <location>
        <begin position="6"/>
        <end position="33"/>
    </location>
</feature>
<feature type="transmembrane region" description="Helical" evidence="1">
    <location>
        <begin position="354"/>
        <end position="385"/>
    </location>
</feature>
<evidence type="ECO:0008006" key="4">
    <source>
        <dbReference type="Google" id="ProtNLM"/>
    </source>
</evidence>
<evidence type="ECO:0000313" key="3">
    <source>
        <dbReference type="Proteomes" id="UP000037146"/>
    </source>
</evidence>
<feature type="transmembrane region" description="Helical" evidence="1">
    <location>
        <begin position="118"/>
        <end position="141"/>
    </location>
</feature>
<keyword evidence="3" id="KW-1185">Reference proteome</keyword>
<evidence type="ECO:0000313" key="2">
    <source>
        <dbReference type="EMBL" id="KMY48799.1"/>
    </source>
</evidence>
<keyword evidence="1" id="KW-0812">Transmembrane</keyword>
<evidence type="ECO:0000256" key="1">
    <source>
        <dbReference type="SAM" id="Phobius"/>
    </source>
</evidence>
<keyword evidence="1" id="KW-1133">Transmembrane helix</keyword>
<comment type="caution">
    <text evidence="2">The sequence shown here is derived from an EMBL/GenBank/DDBJ whole genome shotgun (WGS) entry which is preliminary data.</text>
</comment>
<dbReference type="AlphaFoldDB" id="A0A0K9GQ27"/>
<dbReference type="OrthoDB" id="2960907at2"/>
<gene>
    <name evidence="2" type="ORF">AC625_04120</name>
</gene>
<dbReference type="Proteomes" id="UP000037146">
    <property type="component" value="Unassembled WGS sequence"/>
</dbReference>
<feature type="transmembrane region" description="Helical" evidence="1">
    <location>
        <begin position="75"/>
        <end position="97"/>
    </location>
</feature>
<feature type="transmembrane region" description="Helical" evidence="1">
    <location>
        <begin position="45"/>
        <end position="63"/>
    </location>
</feature>
<organism evidence="2 3">
    <name type="scientific">Peribacillus loiseleuriae</name>
    <dbReference type="NCBI Taxonomy" id="1679170"/>
    <lineage>
        <taxon>Bacteria</taxon>
        <taxon>Bacillati</taxon>
        <taxon>Bacillota</taxon>
        <taxon>Bacilli</taxon>
        <taxon>Bacillales</taxon>
        <taxon>Bacillaceae</taxon>
        <taxon>Peribacillus</taxon>
    </lineage>
</organism>
<dbReference type="EMBL" id="LFZW01000001">
    <property type="protein sequence ID" value="KMY48799.1"/>
    <property type="molecule type" value="Genomic_DNA"/>
</dbReference>
<dbReference type="PATRIC" id="fig|1679170.3.peg.878"/>
<name>A0A0K9GQ27_9BACI</name>
<feature type="transmembrane region" description="Helical" evidence="1">
    <location>
        <begin position="196"/>
        <end position="214"/>
    </location>
</feature>
<dbReference type="STRING" id="1679170.AC625_04120"/>
<sequence length="455" mass="51542">MIVLYSLLIICYFLNLFIHSTFLTYIIGILALFSLIFSLKAATRLYKVVGIIFFVTGFFIFIYQQRSFTEVPLYMTTTVSLLAVFYVLPFINSIIIVGRYDQQVNKLLRVRIHHLGQLYYRSSFSAFLLGGFLNIATLPLLKTVVQKNLVGETQNIKNRFISQSLLRGYSLSLLISPMELLVVLSVEYTHVPYPVYLPWLILITAVLFILNWVIGFKSFKRYELPNETSDSKTETQSTTETGINTRMSRKIFSLLLYLIGFMMIIVLVNHILDMGFLQTVALIIIPFSFVWALSIRRLKSYIAYCLPLWQIRTLSLTNNMVLFLSVGFFTSNLNDSIFMDSIQKPFEYLTTTPILLFVFIQILFIGLAMIGFHPLVTISILGGVLEPIIHSINPVSIGLVLMTSGLSTTIAGPFNLSVSLTANLLSINSYKVSFWNLGYALIMSSIGTIIAIILL</sequence>
<feature type="transmembrane region" description="Helical" evidence="1">
    <location>
        <begin position="251"/>
        <end position="270"/>
    </location>
</feature>
<feature type="transmembrane region" description="Helical" evidence="1">
    <location>
        <begin position="316"/>
        <end position="334"/>
    </location>
</feature>
<protein>
    <recommendedName>
        <fullName evidence="4">Citrate transporter-like domain-containing protein</fullName>
    </recommendedName>
</protein>
<feature type="transmembrane region" description="Helical" evidence="1">
    <location>
        <begin position="434"/>
        <end position="454"/>
    </location>
</feature>
<feature type="transmembrane region" description="Helical" evidence="1">
    <location>
        <begin position="276"/>
        <end position="295"/>
    </location>
</feature>
<keyword evidence="1" id="KW-0472">Membrane</keyword>
<proteinExistence type="predicted"/>
<dbReference type="RefSeq" id="WP_049680124.1">
    <property type="nucleotide sequence ID" value="NZ_LFZW01000001.1"/>
</dbReference>
<accession>A0A0K9GQ27</accession>
<reference evidence="3" key="1">
    <citation type="submission" date="2015-07" db="EMBL/GenBank/DDBJ databases">
        <title>Genome sequencing project for genomic taxonomy and phylogenomics of Bacillus-like bacteria.</title>
        <authorList>
            <person name="Liu B."/>
            <person name="Wang J."/>
            <person name="Zhu Y."/>
            <person name="Liu G."/>
            <person name="Chen Q."/>
            <person name="Chen Z."/>
            <person name="Lan J."/>
            <person name="Che J."/>
            <person name="Ge C."/>
            <person name="Shi H."/>
            <person name="Pan Z."/>
            <person name="Liu X."/>
        </authorList>
    </citation>
    <scope>NUCLEOTIDE SEQUENCE [LARGE SCALE GENOMIC DNA]</scope>
    <source>
        <strain evidence="3">FJAT-27997</strain>
    </source>
</reference>